<organism evidence="1 2">
    <name type="scientific">Rhizobium rhizogenes (strain K84 / ATCC BAA-868)</name>
    <name type="common">Agrobacterium radiobacter</name>
    <dbReference type="NCBI Taxonomy" id="311403"/>
    <lineage>
        <taxon>Bacteria</taxon>
        <taxon>Pseudomonadati</taxon>
        <taxon>Pseudomonadota</taxon>
        <taxon>Alphaproteobacteria</taxon>
        <taxon>Hyphomicrobiales</taxon>
        <taxon>Rhizobiaceae</taxon>
        <taxon>Rhizobium/Agrobacterium group</taxon>
        <taxon>Rhizobium</taxon>
    </lineage>
</organism>
<dbReference type="AlphaFoldDB" id="B9JLG4"/>
<dbReference type="STRING" id="311403.Arad_9712"/>
<dbReference type="KEGG" id="ara:Arad_9712"/>
<gene>
    <name evidence="1" type="ordered locus">Arad_9712</name>
</gene>
<reference evidence="1 2" key="1">
    <citation type="journal article" date="2009" name="J. Bacteriol.">
        <title>Genome sequences of three Agrobacterium biovars help elucidate the evolution of multichromosome genomes in bacteria.</title>
        <authorList>
            <person name="Slater S.C."/>
            <person name="Goldman B.S."/>
            <person name="Goodner B."/>
            <person name="Setubal J.C."/>
            <person name="Farrand S.K."/>
            <person name="Nester E.W."/>
            <person name="Burr T.J."/>
            <person name="Banta L."/>
            <person name="Dickerman A.W."/>
            <person name="Paulsen I."/>
            <person name="Otten L."/>
            <person name="Suen G."/>
            <person name="Welch R."/>
            <person name="Almeida N.F."/>
            <person name="Arnold F."/>
            <person name="Burton O.T."/>
            <person name="Du Z."/>
            <person name="Ewing A."/>
            <person name="Godsy E."/>
            <person name="Heisel S."/>
            <person name="Houmiel K.L."/>
            <person name="Jhaveri J."/>
            <person name="Lu J."/>
            <person name="Miller N.M."/>
            <person name="Norton S."/>
            <person name="Chen Q."/>
            <person name="Phoolcharoen W."/>
            <person name="Ohlin V."/>
            <person name="Ondrusek D."/>
            <person name="Pride N."/>
            <person name="Stricklin S.L."/>
            <person name="Sun J."/>
            <person name="Wheeler C."/>
            <person name="Wilson L."/>
            <person name="Zhu H."/>
            <person name="Wood D.W."/>
        </authorList>
    </citation>
    <scope>NUCLEOTIDE SEQUENCE [LARGE SCALE GENOMIC DNA]</scope>
    <source>
        <strain evidence="2">K84 / ATCC BAA-868</strain>
    </source>
</reference>
<name>B9JLG4_RHIR8</name>
<evidence type="ECO:0000313" key="1">
    <source>
        <dbReference type="EMBL" id="ACM30700.1"/>
    </source>
</evidence>
<sequence>MVGELHDHADIVLDEDHRRFILIAGSPDEVRHVALLRRRHARHRLVQKQDLRFGHQGACKLDALLQTIGQRARQPVANMVEMEELKDAHCALARIRRFPTGARKTQNLFGKSRAHPMRQTSDNIVDNAQSLEQGQILKGSAHAEGCQPFGRHMSIRGGADAYMTPVGAIDAADDVDQRALAGAVRPDDRTDLAGLDRQIDVNESHNTAKRQADAVQCEAAGIVGRVLHALFIHRRRGAAADLFDSILPRSAGRQRVEGIICGGHWLSSIRLSGAAQTSAQFPRCVDRFRPTLS</sequence>
<dbReference type="AntiFam" id="ANF00095">
    <property type="entry name" value="Shadow ORF (opposite ABC transporters)"/>
</dbReference>
<dbReference type="EMBL" id="CP000629">
    <property type="protein sequence ID" value="ACM30700.1"/>
    <property type="molecule type" value="Genomic_DNA"/>
</dbReference>
<proteinExistence type="predicted"/>
<dbReference type="HOGENOM" id="CLU_948765_0_0_5"/>
<protein>
    <submittedName>
        <fullName evidence="1">Uncharacterized protein</fullName>
    </submittedName>
</protein>
<dbReference type="Proteomes" id="UP000001600">
    <property type="component" value="Chromosome 2"/>
</dbReference>
<accession>B9JLG4</accession>
<evidence type="ECO:0000313" key="2">
    <source>
        <dbReference type="Proteomes" id="UP000001600"/>
    </source>
</evidence>